<dbReference type="Proteomes" id="UP001054945">
    <property type="component" value="Unassembled WGS sequence"/>
</dbReference>
<reference evidence="1 2" key="1">
    <citation type="submission" date="2021-06" db="EMBL/GenBank/DDBJ databases">
        <title>Caerostris extrusa draft genome.</title>
        <authorList>
            <person name="Kono N."/>
            <person name="Arakawa K."/>
        </authorList>
    </citation>
    <scope>NUCLEOTIDE SEQUENCE [LARGE SCALE GENOMIC DNA]</scope>
</reference>
<accession>A0AAV4W1I4</accession>
<proteinExistence type="predicted"/>
<organism evidence="1 2">
    <name type="scientific">Caerostris extrusa</name>
    <name type="common">Bark spider</name>
    <name type="synonym">Caerostris bankana</name>
    <dbReference type="NCBI Taxonomy" id="172846"/>
    <lineage>
        <taxon>Eukaryota</taxon>
        <taxon>Metazoa</taxon>
        <taxon>Ecdysozoa</taxon>
        <taxon>Arthropoda</taxon>
        <taxon>Chelicerata</taxon>
        <taxon>Arachnida</taxon>
        <taxon>Araneae</taxon>
        <taxon>Araneomorphae</taxon>
        <taxon>Entelegynae</taxon>
        <taxon>Araneoidea</taxon>
        <taxon>Araneidae</taxon>
        <taxon>Caerostris</taxon>
    </lineage>
</organism>
<keyword evidence="2" id="KW-1185">Reference proteome</keyword>
<protein>
    <submittedName>
        <fullName evidence="1">Uncharacterized protein</fullName>
    </submittedName>
</protein>
<evidence type="ECO:0000313" key="1">
    <source>
        <dbReference type="EMBL" id="GIY75856.1"/>
    </source>
</evidence>
<name>A0AAV4W1I4_CAEEX</name>
<gene>
    <name evidence="1" type="ORF">CEXT_390671</name>
</gene>
<comment type="caution">
    <text evidence="1">The sequence shown here is derived from an EMBL/GenBank/DDBJ whole genome shotgun (WGS) entry which is preliminary data.</text>
</comment>
<sequence>MLSSFHDYFLERHTNLYRLPVTVKIYSFTKIVTNNKNREKAQARISLETPFDMNSINIYQSGILLIAGRPLYMLAVGGRPNYMVAGRPNYLLCYANCMWKTYLYISCSWKTHFMVAVVVRPNYMVAGRPNYLLELGFIYMAVGKSIPFSNAGKTK</sequence>
<dbReference type="EMBL" id="BPLR01015398">
    <property type="protein sequence ID" value="GIY75856.1"/>
    <property type="molecule type" value="Genomic_DNA"/>
</dbReference>
<dbReference type="AlphaFoldDB" id="A0AAV4W1I4"/>
<evidence type="ECO:0000313" key="2">
    <source>
        <dbReference type="Proteomes" id="UP001054945"/>
    </source>
</evidence>